<dbReference type="RefSeq" id="WP_091315090.1">
    <property type="nucleotide sequence ID" value="NZ_CBCSJU010000003.1"/>
</dbReference>
<dbReference type="EMBL" id="FNYA01000008">
    <property type="protein sequence ID" value="SEJ26302.1"/>
    <property type="molecule type" value="Genomic_DNA"/>
</dbReference>
<evidence type="ECO:0008006" key="3">
    <source>
        <dbReference type="Google" id="ProtNLM"/>
    </source>
</evidence>
<keyword evidence="2" id="KW-1185">Reference proteome</keyword>
<evidence type="ECO:0000313" key="1">
    <source>
        <dbReference type="EMBL" id="SEJ26302.1"/>
    </source>
</evidence>
<dbReference type="Proteomes" id="UP000199702">
    <property type="component" value="Unassembled WGS sequence"/>
</dbReference>
<reference evidence="2" key="1">
    <citation type="submission" date="2016-10" db="EMBL/GenBank/DDBJ databases">
        <authorList>
            <person name="Varghese N."/>
            <person name="Submissions S."/>
        </authorList>
    </citation>
    <scope>NUCLEOTIDE SEQUENCE [LARGE SCALE GENOMIC DNA]</scope>
    <source>
        <strain evidence="2">DSM 17934</strain>
    </source>
</reference>
<name>A0A1H6XN29_9FLAO</name>
<dbReference type="STRING" id="402734.SAMN05660918_2790"/>
<accession>A0A1H6XN29</accession>
<gene>
    <name evidence="1" type="ORF">SAMN05660918_2790</name>
</gene>
<sequence>MNKVIALFLILSLQSCQFFDKKVPDEKDLLEQELKKINWEQVDEFPSFSECDSLTDKDSQQSCFYETLSMQLHSKLKDDSIAKLFPQLDTIQVKVIISSNSNLNFEPIISDSIAYNKPQLDSIFQLRLTDFPKINPAIKRGVPVKTEFQIPVVLQKK</sequence>
<dbReference type="OrthoDB" id="1191002at2"/>
<dbReference type="PROSITE" id="PS51257">
    <property type="entry name" value="PROKAR_LIPOPROTEIN"/>
    <property type="match status" value="1"/>
</dbReference>
<evidence type="ECO:0000313" key="2">
    <source>
        <dbReference type="Proteomes" id="UP000199702"/>
    </source>
</evidence>
<organism evidence="1 2">
    <name type="scientific">Flavobacterium terrigena</name>
    <dbReference type="NCBI Taxonomy" id="402734"/>
    <lineage>
        <taxon>Bacteria</taxon>
        <taxon>Pseudomonadati</taxon>
        <taxon>Bacteroidota</taxon>
        <taxon>Flavobacteriia</taxon>
        <taxon>Flavobacteriales</taxon>
        <taxon>Flavobacteriaceae</taxon>
        <taxon>Flavobacterium</taxon>
    </lineage>
</organism>
<proteinExistence type="predicted"/>
<protein>
    <recommendedName>
        <fullName evidence="3">TonB protein C-terminal</fullName>
    </recommendedName>
</protein>
<dbReference type="AlphaFoldDB" id="A0A1H6XN29"/>